<organism evidence="6 8">
    <name type="scientific">Iodidimonas gelatinilytica</name>
    <dbReference type="NCBI Taxonomy" id="1236966"/>
    <lineage>
        <taxon>Bacteria</taxon>
        <taxon>Pseudomonadati</taxon>
        <taxon>Pseudomonadota</taxon>
        <taxon>Alphaproteobacteria</taxon>
        <taxon>Iodidimonadales</taxon>
        <taxon>Iodidimonadaceae</taxon>
        <taxon>Iodidimonas</taxon>
    </lineage>
</organism>
<keyword evidence="9" id="KW-1185">Reference proteome</keyword>
<name>A0A5A7MQM5_9PROT</name>
<accession>A0A5A7MQM5</accession>
<feature type="domain" description="HPt" evidence="5">
    <location>
        <begin position="8"/>
        <end position="105"/>
    </location>
</feature>
<evidence type="ECO:0000256" key="3">
    <source>
        <dbReference type="PROSITE-ProRule" id="PRU00169"/>
    </source>
</evidence>
<keyword evidence="2" id="KW-0597">Phosphoprotein</keyword>
<evidence type="ECO:0000313" key="8">
    <source>
        <dbReference type="Proteomes" id="UP000322084"/>
    </source>
</evidence>
<sequence length="255" mass="27869">MTLDLPSLEEAAQEALDAIEDRCTQMTSLLKDVQHKRLEEATGRAVLRQHAHSVKGLAASIGVNMIKVLAHRFEDYLESADHLEGRVLDECQVFIDRISEALEGNLNATPQQIAAFCRRLPAKGSFEVEDVEIRDVELMLVMTEGAATHFVTRELAECGYRIVNVRSTVDALALAAQMRPDLVIVSNYMPELTGIDFACALSVMPSTQGIPVALLTSEKRGHPKLDGLPDTVPIVSKSARFADDVADVFSSLGIL</sequence>
<evidence type="ECO:0000256" key="2">
    <source>
        <dbReference type="PROSITE-ProRule" id="PRU00110"/>
    </source>
</evidence>
<evidence type="ECO:0000259" key="4">
    <source>
        <dbReference type="PROSITE" id="PS50110"/>
    </source>
</evidence>
<evidence type="ECO:0000313" key="9">
    <source>
        <dbReference type="Proteomes" id="UP000325187"/>
    </source>
</evidence>
<dbReference type="AlphaFoldDB" id="A0A5A7MQM5"/>
<dbReference type="CDD" id="cd00156">
    <property type="entry name" value="REC"/>
    <property type="match status" value="1"/>
</dbReference>
<evidence type="ECO:0000259" key="5">
    <source>
        <dbReference type="PROSITE" id="PS50894"/>
    </source>
</evidence>
<dbReference type="InterPro" id="IPR008207">
    <property type="entry name" value="Sig_transdc_His_kin_Hpt_dom"/>
</dbReference>
<dbReference type="InterPro" id="IPR001789">
    <property type="entry name" value="Sig_transdc_resp-reg_receiver"/>
</dbReference>
<dbReference type="SUPFAM" id="SSF47226">
    <property type="entry name" value="Histidine-containing phosphotransfer domain, HPT domain"/>
    <property type="match status" value="1"/>
</dbReference>
<dbReference type="Proteomes" id="UP000325187">
    <property type="component" value="Unassembled WGS sequence"/>
</dbReference>
<dbReference type="InterPro" id="IPR011006">
    <property type="entry name" value="CheY-like_superfamily"/>
</dbReference>
<dbReference type="PROSITE" id="PS50110">
    <property type="entry name" value="RESPONSE_REGULATORY"/>
    <property type="match status" value="1"/>
</dbReference>
<evidence type="ECO:0008006" key="10">
    <source>
        <dbReference type="Google" id="ProtNLM"/>
    </source>
</evidence>
<dbReference type="PROSITE" id="PS50894">
    <property type="entry name" value="HPT"/>
    <property type="match status" value="1"/>
</dbReference>
<keyword evidence="1" id="KW-0902">Two-component regulatory system</keyword>
<evidence type="ECO:0000256" key="1">
    <source>
        <dbReference type="ARBA" id="ARBA00023012"/>
    </source>
</evidence>
<dbReference type="RefSeq" id="WP_150000551.1">
    <property type="nucleotide sequence ID" value="NZ_BKCL01000005.1"/>
</dbReference>
<dbReference type="GO" id="GO:0004672">
    <property type="term" value="F:protein kinase activity"/>
    <property type="evidence" value="ECO:0007669"/>
    <property type="project" value="UniProtKB-ARBA"/>
</dbReference>
<dbReference type="GO" id="GO:0000160">
    <property type="term" value="P:phosphorelay signal transduction system"/>
    <property type="evidence" value="ECO:0007669"/>
    <property type="project" value="UniProtKB-KW"/>
</dbReference>
<dbReference type="InterPro" id="IPR036641">
    <property type="entry name" value="HPT_dom_sf"/>
</dbReference>
<reference evidence="8 9" key="1">
    <citation type="submission" date="2019-09" db="EMBL/GenBank/DDBJ databases">
        <title>NBRP : Genome information of microbial organism related human and environment.</title>
        <authorList>
            <person name="Hattori M."/>
            <person name="Oshima K."/>
            <person name="Inaba H."/>
            <person name="Suda W."/>
            <person name="Sakamoto M."/>
            <person name="Iino T."/>
            <person name="Kitahara M."/>
            <person name="Oshida Y."/>
            <person name="Iida T."/>
            <person name="Kudo T."/>
            <person name="Itoh T."/>
            <person name="Ohkuma M."/>
        </authorList>
    </citation>
    <scope>NUCLEOTIDE SEQUENCE [LARGE SCALE GENOMIC DNA]</scope>
    <source>
        <strain evidence="6 8">Hi-2</strain>
        <strain evidence="7 9">Mie-1</strain>
    </source>
</reference>
<feature type="modified residue" description="Phosphohistidine" evidence="2">
    <location>
        <position position="52"/>
    </location>
</feature>
<protein>
    <recommendedName>
        <fullName evidence="10">Response regulator</fullName>
    </recommendedName>
</protein>
<proteinExistence type="predicted"/>
<dbReference type="Gene3D" id="1.20.120.160">
    <property type="entry name" value="HPT domain"/>
    <property type="match status" value="1"/>
</dbReference>
<feature type="domain" description="Response regulatory" evidence="4">
    <location>
        <begin position="137"/>
        <end position="255"/>
    </location>
</feature>
<evidence type="ECO:0000313" key="6">
    <source>
        <dbReference type="EMBL" id="GEQ98207.1"/>
    </source>
</evidence>
<dbReference type="Pfam" id="PF01627">
    <property type="entry name" value="Hpt"/>
    <property type="match status" value="1"/>
</dbReference>
<comment type="caution">
    <text evidence="6">The sequence shown here is derived from an EMBL/GenBank/DDBJ whole genome shotgun (WGS) entry which is preliminary data.</text>
</comment>
<gene>
    <name evidence="6" type="ORF">JCM17844_18440</name>
    <name evidence="7" type="ORF">JCM17845_12570</name>
</gene>
<evidence type="ECO:0000313" key="7">
    <source>
        <dbReference type="EMBL" id="GER00634.1"/>
    </source>
</evidence>
<dbReference type="EMBL" id="BKCL01000005">
    <property type="protein sequence ID" value="GEQ98207.1"/>
    <property type="molecule type" value="Genomic_DNA"/>
</dbReference>
<dbReference type="Proteomes" id="UP000322084">
    <property type="component" value="Unassembled WGS sequence"/>
</dbReference>
<accession>A0A5A7MZ13</accession>
<dbReference type="EMBL" id="BKCM01000005">
    <property type="protein sequence ID" value="GER00634.1"/>
    <property type="molecule type" value="Genomic_DNA"/>
</dbReference>
<comment type="caution">
    <text evidence="3">Lacks conserved residue(s) required for the propagation of feature annotation.</text>
</comment>
<dbReference type="Gene3D" id="3.40.50.2300">
    <property type="match status" value="1"/>
</dbReference>
<dbReference type="SUPFAM" id="SSF52172">
    <property type="entry name" value="CheY-like"/>
    <property type="match status" value="1"/>
</dbReference>